<proteinExistence type="predicted"/>
<comment type="caution">
    <text evidence="2">The sequence shown here is derived from an EMBL/GenBank/DDBJ whole genome shotgun (WGS) entry which is preliminary data.</text>
</comment>
<dbReference type="InterPro" id="IPR016181">
    <property type="entry name" value="Acyl_CoA_acyltransferase"/>
</dbReference>
<dbReference type="GO" id="GO:1990189">
    <property type="term" value="F:protein N-terminal-serine acetyltransferase activity"/>
    <property type="evidence" value="ECO:0007669"/>
    <property type="project" value="TreeGrafter"/>
</dbReference>
<evidence type="ECO:0000313" key="3">
    <source>
        <dbReference type="Proteomes" id="UP000703269"/>
    </source>
</evidence>
<keyword evidence="3" id="KW-1185">Reference proteome</keyword>
<dbReference type="Gene3D" id="3.40.630.30">
    <property type="match status" value="1"/>
</dbReference>
<dbReference type="PANTHER" id="PTHR43441">
    <property type="entry name" value="RIBOSOMAL-PROTEIN-SERINE ACETYLTRANSFERASE"/>
    <property type="match status" value="1"/>
</dbReference>
<sequence>MYRNDFRAEPSVPVLPTDDLHETTPVAEYDLNSVIPPPPAPLKTDLVLLEPLVPALHGDALAAALSAEPAGDDPDVWFYPFPSGRPYKTREETFLYMEKQRRRANVLPFAIIDRRSGDFAGTMSLGCDPKQANLDVRLMSVKLLPRFRGGALFVHASFLLLAYALDPAARGGLGLVRVGWRAPPENTRSQRAAAKLGFAREGVQRCYEVSDASAVLLAAPYPHLRAAPDGTRRLTEDAVICALTVHDWLGPEDKRGRLEALCAAAQDADARRAI</sequence>
<protein>
    <submittedName>
        <fullName evidence="2">GNAT family N-acetyltransferase</fullName>
    </submittedName>
</protein>
<reference evidence="2 3" key="1">
    <citation type="submission" date="2021-08" db="EMBL/GenBank/DDBJ databases">
        <title>Draft Genome Sequence of Phanerochaete sordida strain YK-624.</title>
        <authorList>
            <person name="Mori T."/>
            <person name="Dohra H."/>
            <person name="Suzuki T."/>
            <person name="Kawagishi H."/>
            <person name="Hirai H."/>
        </authorList>
    </citation>
    <scope>NUCLEOTIDE SEQUENCE [LARGE SCALE GENOMIC DNA]</scope>
    <source>
        <strain evidence="2 3">YK-624</strain>
    </source>
</reference>
<dbReference type="Pfam" id="PF13302">
    <property type="entry name" value="Acetyltransf_3"/>
    <property type="match status" value="1"/>
</dbReference>
<feature type="domain" description="N-acetyltransferase" evidence="1">
    <location>
        <begin position="71"/>
        <end position="198"/>
    </location>
</feature>
<dbReference type="EMBL" id="BPQB01000022">
    <property type="protein sequence ID" value="GJE91545.1"/>
    <property type="molecule type" value="Genomic_DNA"/>
</dbReference>
<dbReference type="PANTHER" id="PTHR43441:SF5">
    <property type="entry name" value="FAMILY ACETYLTRANSFERASE, PUTATIVE-RELATED"/>
    <property type="match status" value="1"/>
</dbReference>
<dbReference type="GO" id="GO:0008999">
    <property type="term" value="F:protein-N-terminal-alanine acetyltransferase activity"/>
    <property type="evidence" value="ECO:0007669"/>
    <property type="project" value="TreeGrafter"/>
</dbReference>
<accession>A0A9P3GCX1</accession>
<dbReference type="OrthoDB" id="41238at2759"/>
<organism evidence="2 3">
    <name type="scientific">Phanerochaete sordida</name>
    <dbReference type="NCBI Taxonomy" id="48140"/>
    <lineage>
        <taxon>Eukaryota</taxon>
        <taxon>Fungi</taxon>
        <taxon>Dikarya</taxon>
        <taxon>Basidiomycota</taxon>
        <taxon>Agaricomycotina</taxon>
        <taxon>Agaricomycetes</taxon>
        <taxon>Polyporales</taxon>
        <taxon>Phanerochaetaceae</taxon>
        <taxon>Phanerochaete</taxon>
    </lineage>
</organism>
<evidence type="ECO:0000259" key="1">
    <source>
        <dbReference type="Pfam" id="PF13302"/>
    </source>
</evidence>
<evidence type="ECO:0000313" key="2">
    <source>
        <dbReference type="EMBL" id="GJE91545.1"/>
    </source>
</evidence>
<dbReference type="InterPro" id="IPR051908">
    <property type="entry name" value="Ribosomal_N-acetyltransferase"/>
</dbReference>
<name>A0A9P3GCX1_9APHY</name>
<dbReference type="InterPro" id="IPR000182">
    <property type="entry name" value="GNAT_dom"/>
</dbReference>
<dbReference type="SUPFAM" id="SSF55729">
    <property type="entry name" value="Acyl-CoA N-acyltransferases (Nat)"/>
    <property type="match status" value="1"/>
</dbReference>
<dbReference type="AlphaFoldDB" id="A0A9P3GCX1"/>
<gene>
    <name evidence="2" type="ORF">PsYK624_076950</name>
</gene>
<dbReference type="Proteomes" id="UP000703269">
    <property type="component" value="Unassembled WGS sequence"/>
</dbReference>